<reference evidence="7 8" key="1">
    <citation type="journal article" date="2014" name="BMC Genomics">
        <title>Comparison of environmental and isolate Sulfobacillus genomes reveals diverse carbon, sulfur, nitrogen, and hydrogen metabolisms.</title>
        <authorList>
            <person name="Justice N.B."/>
            <person name="Norman A."/>
            <person name="Brown C.T."/>
            <person name="Singh A."/>
            <person name="Thomas B.C."/>
            <person name="Banfield J.F."/>
        </authorList>
    </citation>
    <scope>NUCLEOTIDE SEQUENCE [LARGE SCALE GENOMIC DNA]</scope>
    <source>
        <strain evidence="7">AMDSBA4</strain>
    </source>
</reference>
<evidence type="ECO:0000256" key="6">
    <source>
        <dbReference type="SAM" id="Phobius"/>
    </source>
</evidence>
<evidence type="ECO:0000256" key="3">
    <source>
        <dbReference type="ARBA" id="ARBA00022692"/>
    </source>
</evidence>
<dbReference type="InterPro" id="IPR001123">
    <property type="entry name" value="LeuE-type"/>
</dbReference>
<evidence type="ECO:0000256" key="4">
    <source>
        <dbReference type="ARBA" id="ARBA00022989"/>
    </source>
</evidence>
<accession>A0A2T2XF12</accession>
<evidence type="ECO:0000313" key="8">
    <source>
        <dbReference type="Proteomes" id="UP000242972"/>
    </source>
</evidence>
<name>A0A2T2XF12_9FIRM</name>
<evidence type="ECO:0000256" key="5">
    <source>
        <dbReference type="ARBA" id="ARBA00023136"/>
    </source>
</evidence>
<gene>
    <name evidence="7" type="ORF">C7B46_11685</name>
</gene>
<organism evidence="7 8">
    <name type="scientific">Sulfobacillus benefaciens</name>
    <dbReference type="NCBI Taxonomy" id="453960"/>
    <lineage>
        <taxon>Bacteria</taxon>
        <taxon>Bacillati</taxon>
        <taxon>Bacillota</taxon>
        <taxon>Clostridia</taxon>
        <taxon>Eubacteriales</taxon>
        <taxon>Clostridiales Family XVII. Incertae Sedis</taxon>
        <taxon>Sulfobacillus</taxon>
    </lineage>
</organism>
<keyword evidence="2" id="KW-1003">Cell membrane</keyword>
<dbReference type="PANTHER" id="PTHR30086">
    <property type="entry name" value="ARGININE EXPORTER PROTEIN ARGO"/>
    <property type="match status" value="1"/>
</dbReference>
<dbReference type="Pfam" id="PF01810">
    <property type="entry name" value="LysE"/>
    <property type="match status" value="1"/>
</dbReference>
<evidence type="ECO:0000313" key="7">
    <source>
        <dbReference type="EMBL" id="PSR33056.1"/>
    </source>
</evidence>
<dbReference type="GO" id="GO:0005886">
    <property type="term" value="C:plasma membrane"/>
    <property type="evidence" value="ECO:0007669"/>
    <property type="project" value="UniProtKB-SubCell"/>
</dbReference>
<dbReference type="Proteomes" id="UP000242972">
    <property type="component" value="Unassembled WGS sequence"/>
</dbReference>
<feature type="transmembrane region" description="Helical" evidence="6">
    <location>
        <begin position="195"/>
        <end position="220"/>
    </location>
</feature>
<evidence type="ECO:0000256" key="1">
    <source>
        <dbReference type="ARBA" id="ARBA00004651"/>
    </source>
</evidence>
<feature type="transmembrane region" description="Helical" evidence="6">
    <location>
        <begin position="37"/>
        <end position="59"/>
    </location>
</feature>
<protein>
    <recommendedName>
        <fullName evidence="9">Lysine transporter LysE</fullName>
    </recommendedName>
</protein>
<keyword evidence="4 6" id="KW-1133">Transmembrane helix</keyword>
<evidence type="ECO:0000256" key="2">
    <source>
        <dbReference type="ARBA" id="ARBA00022475"/>
    </source>
</evidence>
<keyword evidence="5 6" id="KW-0472">Membrane</keyword>
<feature type="transmembrane region" description="Helical" evidence="6">
    <location>
        <begin position="66"/>
        <end position="83"/>
    </location>
</feature>
<proteinExistence type="predicted"/>
<dbReference type="GO" id="GO:0015171">
    <property type="term" value="F:amino acid transmembrane transporter activity"/>
    <property type="evidence" value="ECO:0007669"/>
    <property type="project" value="TreeGrafter"/>
</dbReference>
<dbReference type="AlphaFoldDB" id="A0A2T2XF12"/>
<comment type="subcellular location">
    <subcellularLocation>
        <location evidence="1">Cell membrane</location>
        <topology evidence="1">Multi-pass membrane protein</topology>
    </subcellularLocation>
</comment>
<comment type="caution">
    <text evidence="7">The sequence shown here is derived from an EMBL/GenBank/DDBJ whole genome shotgun (WGS) entry which is preliminary data.</text>
</comment>
<evidence type="ECO:0008006" key="9">
    <source>
        <dbReference type="Google" id="ProtNLM"/>
    </source>
</evidence>
<feature type="transmembrane region" description="Helical" evidence="6">
    <location>
        <begin position="123"/>
        <end position="149"/>
    </location>
</feature>
<feature type="transmembrane region" description="Helical" evidence="6">
    <location>
        <begin position="161"/>
        <end position="183"/>
    </location>
</feature>
<dbReference type="EMBL" id="PXYW01000028">
    <property type="protein sequence ID" value="PSR33056.1"/>
    <property type="molecule type" value="Genomic_DNA"/>
</dbReference>
<dbReference type="PANTHER" id="PTHR30086:SF20">
    <property type="entry name" value="ARGININE EXPORTER PROTEIN ARGO-RELATED"/>
    <property type="match status" value="1"/>
</dbReference>
<sequence length="221" mass="22987">MHYAILGIVLGLASGFSPGPLQTLVISQAVRYGWRSGATTALAPLVSDIVIVSVTVGIIGLVPKMVLSLISIVGALVVTYLAWETGKASREASELAIPNALAVGASPTKSGKVFASPTPSQSLWRAVVVNFLNPHAWLFWAVIGAPMTIRASAHHVVDGALFIGIFYATMVGSKIFLSILAAHGVKWLGSKFQKWVLRGAAIGLVAVAIVLVVNGVVGILA</sequence>
<keyword evidence="3 6" id="KW-0812">Transmembrane</keyword>